<evidence type="ECO:0000256" key="8">
    <source>
        <dbReference type="ARBA" id="ARBA00022989"/>
    </source>
</evidence>
<dbReference type="EMBL" id="JBBKZS010000001">
    <property type="protein sequence ID" value="MEJ8853561.1"/>
    <property type="molecule type" value="Genomic_DNA"/>
</dbReference>
<dbReference type="Pfam" id="PF00892">
    <property type="entry name" value="EamA"/>
    <property type="match status" value="1"/>
</dbReference>
<comment type="subcellular location">
    <subcellularLocation>
        <location evidence="1">Cell membrane</location>
        <topology evidence="1">Multi-pass membrane protein</topology>
    </subcellularLocation>
</comment>
<evidence type="ECO:0000256" key="1">
    <source>
        <dbReference type="ARBA" id="ARBA00004651"/>
    </source>
</evidence>
<evidence type="ECO:0000313" key="14">
    <source>
        <dbReference type="Proteomes" id="UP001367030"/>
    </source>
</evidence>
<evidence type="ECO:0000256" key="4">
    <source>
        <dbReference type="ARBA" id="ARBA00022519"/>
    </source>
</evidence>
<keyword evidence="9" id="KW-0443">Lipid metabolism</keyword>
<evidence type="ECO:0000256" key="9">
    <source>
        <dbReference type="ARBA" id="ARBA00023098"/>
    </source>
</evidence>
<feature type="transmembrane region" description="Helical" evidence="11">
    <location>
        <begin position="117"/>
        <end position="138"/>
    </location>
</feature>
<feature type="transmembrane region" description="Helical" evidence="11">
    <location>
        <begin position="179"/>
        <end position="198"/>
    </location>
</feature>
<dbReference type="SUPFAM" id="SSF103481">
    <property type="entry name" value="Multidrug resistance efflux transporter EmrE"/>
    <property type="match status" value="2"/>
</dbReference>
<keyword evidence="7" id="KW-0448">Lipopolysaccharide biosynthesis</keyword>
<dbReference type="PANTHER" id="PTHR30561:SF9">
    <property type="entry name" value="4-AMINO-4-DEOXY-L-ARABINOSE-PHOSPHOUNDECAPRENOL FLIPPASE SUBUNIT ARNF-RELATED"/>
    <property type="match status" value="1"/>
</dbReference>
<keyword evidence="6 11" id="KW-0812">Transmembrane</keyword>
<feature type="transmembrane region" description="Helical" evidence="11">
    <location>
        <begin position="93"/>
        <end position="111"/>
    </location>
</feature>
<evidence type="ECO:0000256" key="10">
    <source>
        <dbReference type="ARBA" id="ARBA00023136"/>
    </source>
</evidence>
<dbReference type="InterPro" id="IPR000620">
    <property type="entry name" value="EamA_dom"/>
</dbReference>
<organism evidence="13 14">
    <name type="scientific">Variovorax robiniae</name>
    <dbReference type="NCBI Taxonomy" id="1836199"/>
    <lineage>
        <taxon>Bacteria</taxon>
        <taxon>Pseudomonadati</taxon>
        <taxon>Pseudomonadota</taxon>
        <taxon>Betaproteobacteria</taxon>
        <taxon>Burkholderiales</taxon>
        <taxon>Comamonadaceae</taxon>
        <taxon>Variovorax</taxon>
    </lineage>
</organism>
<evidence type="ECO:0000256" key="7">
    <source>
        <dbReference type="ARBA" id="ARBA00022985"/>
    </source>
</evidence>
<protein>
    <submittedName>
        <fullName evidence="13">EamA family transporter</fullName>
    </submittedName>
</protein>
<evidence type="ECO:0000256" key="3">
    <source>
        <dbReference type="ARBA" id="ARBA00022516"/>
    </source>
</evidence>
<accession>A0ABU8X1E9</accession>
<keyword evidence="4" id="KW-0997">Cell inner membrane</keyword>
<feature type="transmembrane region" description="Helical" evidence="11">
    <location>
        <begin position="218"/>
        <end position="237"/>
    </location>
</feature>
<keyword evidence="8 11" id="KW-1133">Transmembrane helix</keyword>
<dbReference type="Gene3D" id="1.10.3730.20">
    <property type="match status" value="2"/>
</dbReference>
<dbReference type="Proteomes" id="UP001367030">
    <property type="component" value="Unassembled WGS sequence"/>
</dbReference>
<comment type="caution">
    <text evidence="13">The sequence shown here is derived from an EMBL/GenBank/DDBJ whole genome shotgun (WGS) entry which is preliminary data.</text>
</comment>
<keyword evidence="2" id="KW-1003">Cell membrane</keyword>
<keyword evidence="10 11" id="KW-0472">Membrane</keyword>
<feature type="transmembrane region" description="Helical" evidence="11">
    <location>
        <begin position="243"/>
        <end position="264"/>
    </location>
</feature>
<reference evidence="13 14" key="1">
    <citation type="submission" date="2024-03" db="EMBL/GenBank/DDBJ databases">
        <title>Novel species of the genus Variovorax.</title>
        <authorList>
            <person name="Liu Q."/>
            <person name="Xin Y.-H."/>
        </authorList>
    </citation>
    <scope>NUCLEOTIDE SEQUENCE [LARGE SCALE GENOMIC DNA]</scope>
    <source>
        <strain evidence="13 14">KACC 18901</strain>
    </source>
</reference>
<keyword evidence="5" id="KW-0441">Lipid A biosynthesis</keyword>
<evidence type="ECO:0000313" key="13">
    <source>
        <dbReference type="EMBL" id="MEJ8853561.1"/>
    </source>
</evidence>
<proteinExistence type="predicted"/>
<evidence type="ECO:0000256" key="11">
    <source>
        <dbReference type="SAM" id="Phobius"/>
    </source>
</evidence>
<name>A0ABU8X1E9_9BURK</name>
<evidence type="ECO:0000256" key="2">
    <source>
        <dbReference type="ARBA" id="ARBA00022475"/>
    </source>
</evidence>
<feature type="transmembrane region" description="Helical" evidence="11">
    <location>
        <begin position="6"/>
        <end position="24"/>
    </location>
</feature>
<dbReference type="InterPro" id="IPR037185">
    <property type="entry name" value="EmrE-like"/>
</dbReference>
<feature type="transmembrane region" description="Helical" evidence="11">
    <location>
        <begin position="150"/>
        <end position="167"/>
    </location>
</feature>
<feature type="domain" description="EamA" evidence="12">
    <location>
        <begin position="149"/>
        <end position="286"/>
    </location>
</feature>
<keyword evidence="3" id="KW-0444">Lipid biosynthesis</keyword>
<evidence type="ECO:0000259" key="12">
    <source>
        <dbReference type="Pfam" id="PF00892"/>
    </source>
</evidence>
<keyword evidence="14" id="KW-1185">Reference proteome</keyword>
<sequence>MTLTGPIVLAVLFGALLHAAWNAFIKAGRDKALDTALVHSLGIFVAIPLLMHTGLPERAAWPYMAASLAIHLGYYIALAGAYKHGDLGLTYPLMRGCAPLLVALGSLAFIGERISTTAWIGVGVLSVGVFTLGLSRSTPAPDGISHRGKAIGFALANAAIIAVYTVVDGIGVRVSGNAVAYVAGLFVFDGIPYMLLVLWRRPGQRVAALNYMKGRWPIAFVGTAASLGSYGVALWAMTRAPVAVVAALRETSVLFAALIGTFFLRETFGWQRAIGTVVIAAGVMALRLG</sequence>
<dbReference type="PANTHER" id="PTHR30561">
    <property type="entry name" value="SMR FAMILY PROTON-DEPENDENT DRUG EFFLUX TRANSPORTER SUGE"/>
    <property type="match status" value="1"/>
</dbReference>
<feature type="transmembrane region" description="Helical" evidence="11">
    <location>
        <begin position="36"/>
        <end position="55"/>
    </location>
</feature>
<evidence type="ECO:0000256" key="5">
    <source>
        <dbReference type="ARBA" id="ARBA00022556"/>
    </source>
</evidence>
<gene>
    <name evidence="13" type="ORF">WKW79_03215</name>
</gene>
<dbReference type="InterPro" id="IPR000390">
    <property type="entry name" value="Small_drug/metabolite_transptr"/>
</dbReference>
<feature type="transmembrane region" description="Helical" evidence="11">
    <location>
        <begin position="61"/>
        <end position="81"/>
    </location>
</feature>
<evidence type="ECO:0000256" key="6">
    <source>
        <dbReference type="ARBA" id="ARBA00022692"/>
    </source>
</evidence>
<dbReference type="RefSeq" id="WP_340333644.1">
    <property type="nucleotide sequence ID" value="NZ_JBBKZS010000001.1"/>
</dbReference>